<protein>
    <submittedName>
        <fullName evidence="2">Uncharacterized protein</fullName>
    </submittedName>
</protein>
<evidence type="ECO:0000313" key="3">
    <source>
        <dbReference type="Proteomes" id="UP000233551"/>
    </source>
</evidence>
<evidence type="ECO:0000256" key="1">
    <source>
        <dbReference type="SAM" id="MobiDB-lite"/>
    </source>
</evidence>
<sequence>MRKLGNQTWIGPRRSFLARKERESIRPPPMEDNPPNSSKSRVIYLTSRYEERVGEVFKSRGTRLNAWKGARVQRIHVWARMGTQLGVRENARAQQGVRRAGRCSGVRVRGSARVLFTREHGLRHK</sequence>
<dbReference type="AlphaFoldDB" id="A0A2I0KX46"/>
<keyword evidence="3" id="KW-1185">Reference proteome</keyword>
<name>A0A2I0KX46_PUNGR</name>
<reference evidence="2 3" key="1">
    <citation type="submission" date="2017-11" db="EMBL/GenBank/DDBJ databases">
        <title>De-novo sequencing of pomegranate (Punica granatum L.) genome.</title>
        <authorList>
            <person name="Akparov Z."/>
            <person name="Amiraslanov A."/>
            <person name="Hajiyeva S."/>
            <person name="Abbasov M."/>
            <person name="Kaur K."/>
            <person name="Hamwieh A."/>
            <person name="Solovyev V."/>
            <person name="Salamov A."/>
            <person name="Braich B."/>
            <person name="Kosarev P."/>
            <person name="Mahmoud A."/>
            <person name="Hajiyev E."/>
            <person name="Babayeva S."/>
            <person name="Izzatullayeva V."/>
            <person name="Mammadov A."/>
            <person name="Mammadov A."/>
            <person name="Sharifova S."/>
            <person name="Ojaghi J."/>
            <person name="Eynullazada K."/>
            <person name="Bayramov B."/>
            <person name="Abdulazimova A."/>
            <person name="Shahmuradov I."/>
        </authorList>
    </citation>
    <scope>NUCLEOTIDE SEQUENCE [LARGE SCALE GENOMIC DNA]</scope>
    <source>
        <strain evidence="3">cv. AG2017</strain>
        <tissue evidence="2">Leaf</tissue>
    </source>
</reference>
<accession>A0A2I0KX46</accession>
<comment type="caution">
    <text evidence="2">The sequence shown here is derived from an EMBL/GenBank/DDBJ whole genome shotgun (WGS) entry which is preliminary data.</text>
</comment>
<dbReference type="Proteomes" id="UP000233551">
    <property type="component" value="Unassembled WGS sequence"/>
</dbReference>
<evidence type="ECO:0000313" key="2">
    <source>
        <dbReference type="EMBL" id="PKI73037.1"/>
    </source>
</evidence>
<dbReference type="EMBL" id="PGOL01000298">
    <property type="protein sequence ID" value="PKI73037.1"/>
    <property type="molecule type" value="Genomic_DNA"/>
</dbReference>
<feature type="region of interest" description="Disordered" evidence="1">
    <location>
        <begin position="14"/>
        <end position="40"/>
    </location>
</feature>
<proteinExistence type="predicted"/>
<gene>
    <name evidence="2" type="ORF">CRG98_006532</name>
</gene>
<organism evidence="2 3">
    <name type="scientific">Punica granatum</name>
    <name type="common">Pomegranate</name>
    <dbReference type="NCBI Taxonomy" id="22663"/>
    <lineage>
        <taxon>Eukaryota</taxon>
        <taxon>Viridiplantae</taxon>
        <taxon>Streptophyta</taxon>
        <taxon>Embryophyta</taxon>
        <taxon>Tracheophyta</taxon>
        <taxon>Spermatophyta</taxon>
        <taxon>Magnoliopsida</taxon>
        <taxon>eudicotyledons</taxon>
        <taxon>Gunneridae</taxon>
        <taxon>Pentapetalae</taxon>
        <taxon>rosids</taxon>
        <taxon>malvids</taxon>
        <taxon>Myrtales</taxon>
        <taxon>Lythraceae</taxon>
        <taxon>Punica</taxon>
    </lineage>
</organism>